<accession>A0A1G2BKX7</accession>
<dbReference type="Gene3D" id="3.90.1030.10">
    <property type="entry name" value="Ribosomal protein L17"/>
    <property type="match status" value="1"/>
</dbReference>
<dbReference type="PANTHER" id="PTHR14413:SF16">
    <property type="entry name" value="LARGE RIBOSOMAL SUBUNIT PROTEIN BL17M"/>
    <property type="match status" value="1"/>
</dbReference>
<evidence type="ECO:0000313" key="6">
    <source>
        <dbReference type="EMBL" id="OGY89873.1"/>
    </source>
</evidence>
<dbReference type="Pfam" id="PF01196">
    <property type="entry name" value="Ribosomal_L17"/>
    <property type="match status" value="1"/>
</dbReference>
<name>A0A1G2BKX7_9BACT</name>
<evidence type="ECO:0000256" key="3">
    <source>
        <dbReference type="ARBA" id="ARBA00023274"/>
    </source>
</evidence>
<evidence type="ECO:0000256" key="4">
    <source>
        <dbReference type="HAMAP-Rule" id="MF_01368"/>
    </source>
</evidence>
<protein>
    <recommendedName>
        <fullName evidence="4">Large ribosomal subunit protein bL17</fullName>
    </recommendedName>
</protein>
<dbReference type="InterPro" id="IPR000456">
    <property type="entry name" value="Ribosomal_bL17"/>
</dbReference>
<proteinExistence type="inferred from homology"/>
<organism evidence="6 7">
    <name type="scientific">Candidatus Komeilibacteria bacterium RIFCSPHIGHO2_01_FULL_52_14</name>
    <dbReference type="NCBI Taxonomy" id="1798549"/>
    <lineage>
        <taxon>Bacteria</taxon>
        <taxon>Candidatus Komeiliibacteriota</taxon>
    </lineage>
</organism>
<dbReference type="NCBIfam" id="TIGR00059">
    <property type="entry name" value="L17"/>
    <property type="match status" value="1"/>
</dbReference>
<dbReference type="GO" id="GO:0006412">
    <property type="term" value="P:translation"/>
    <property type="evidence" value="ECO:0007669"/>
    <property type="project" value="UniProtKB-UniRule"/>
</dbReference>
<dbReference type="Proteomes" id="UP000177817">
    <property type="component" value="Unassembled WGS sequence"/>
</dbReference>
<keyword evidence="3 4" id="KW-0687">Ribonucleoprotein</keyword>
<gene>
    <name evidence="4" type="primary">rplQ</name>
    <name evidence="6" type="ORF">A2677_03475</name>
</gene>
<dbReference type="GO" id="GO:0022625">
    <property type="term" value="C:cytosolic large ribosomal subunit"/>
    <property type="evidence" value="ECO:0007669"/>
    <property type="project" value="TreeGrafter"/>
</dbReference>
<dbReference type="EMBL" id="MHKK01000022">
    <property type="protein sequence ID" value="OGY89873.1"/>
    <property type="molecule type" value="Genomic_DNA"/>
</dbReference>
<sequence length="116" mass="13293">MRHRKKRVKLGRESGPRRALLKNLATQVILYEKVRTTQAKAKAIRPIVEKIITRGKVKSVHTKRMIGRYIRQPKAVMKVLDVLGPRYKDRKGGYTRIIKMGQRAGDGAPMVSIEFV</sequence>
<evidence type="ECO:0000313" key="7">
    <source>
        <dbReference type="Proteomes" id="UP000177817"/>
    </source>
</evidence>
<evidence type="ECO:0000256" key="2">
    <source>
        <dbReference type="ARBA" id="ARBA00022980"/>
    </source>
</evidence>
<comment type="subunit">
    <text evidence="4">Part of the 50S ribosomal subunit. Contacts protein L32.</text>
</comment>
<dbReference type="InterPro" id="IPR036373">
    <property type="entry name" value="Ribosomal_bL17_sf"/>
</dbReference>
<dbReference type="HAMAP" id="MF_01368">
    <property type="entry name" value="Ribosomal_bL17"/>
    <property type="match status" value="1"/>
</dbReference>
<dbReference type="PANTHER" id="PTHR14413">
    <property type="entry name" value="RIBOSOMAL PROTEIN L17"/>
    <property type="match status" value="1"/>
</dbReference>
<keyword evidence="2 4" id="KW-0689">Ribosomal protein</keyword>
<dbReference type="AlphaFoldDB" id="A0A1G2BKX7"/>
<evidence type="ECO:0000256" key="5">
    <source>
        <dbReference type="RuleBase" id="RU000660"/>
    </source>
</evidence>
<reference evidence="6 7" key="1">
    <citation type="journal article" date="2016" name="Nat. Commun.">
        <title>Thousands of microbial genomes shed light on interconnected biogeochemical processes in an aquifer system.</title>
        <authorList>
            <person name="Anantharaman K."/>
            <person name="Brown C.T."/>
            <person name="Hug L.A."/>
            <person name="Sharon I."/>
            <person name="Castelle C.J."/>
            <person name="Probst A.J."/>
            <person name="Thomas B.C."/>
            <person name="Singh A."/>
            <person name="Wilkins M.J."/>
            <person name="Karaoz U."/>
            <person name="Brodie E.L."/>
            <person name="Williams K.H."/>
            <person name="Hubbard S.S."/>
            <person name="Banfield J.F."/>
        </authorList>
    </citation>
    <scope>NUCLEOTIDE SEQUENCE [LARGE SCALE GENOMIC DNA]</scope>
</reference>
<evidence type="ECO:0000256" key="1">
    <source>
        <dbReference type="ARBA" id="ARBA00008777"/>
    </source>
</evidence>
<comment type="caution">
    <text evidence="6">The sequence shown here is derived from an EMBL/GenBank/DDBJ whole genome shotgun (WGS) entry which is preliminary data.</text>
</comment>
<dbReference type="SUPFAM" id="SSF64263">
    <property type="entry name" value="Prokaryotic ribosomal protein L17"/>
    <property type="match status" value="1"/>
</dbReference>
<dbReference type="GO" id="GO:0003735">
    <property type="term" value="F:structural constituent of ribosome"/>
    <property type="evidence" value="ECO:0007669"/>
    <property type="project" value="InterPro"/>
</dbReference>
<comment type="similarity">
    <text evidence="1 4 5">Belongs to the bacterial ribosomal protein bL17 family.</text>
</comment>